<accession>A0A8D9EBT2</accession>
<protein>
    <submittedName>
        <fullName evidence="1">Uncharacterized protein</fullName>
    </submittedName>
</protein>
<organism evidence="1">
    <name type="scientific">Cacopsylla melanoneura</name>
    <dbReference type="NCBI Taxonomy" id="428564"/>
    <lineage>
        <taxon>Eukaryota</taxon>
        <taxon>Metazoa</taxon>
        <taxon>Ecdysozoa</taxon>
        <taxon>Arthropoda</taxon>
        <taxon>Hexapoda</taxon>
        <taxon>Insecta</taxon>
        <taxon>Pterygota</taxon>
        <taxon>Neoptera</taxon>
        <taxon>Paraneoptera</taxon>
        <taxon>Hemiptera</taxon>
        <taxon>Sternorrhyncha</taxon>
        <taxon>Psylloidea</taxon>
        <taxon>Psyllidae</taxon>
        <taxon>Psyllinae</taxon>
        <taxon>Cacopsylla</taxon>
    </lineage>
</organism>
<dbReference type="EMBL" id="HBUF01517415">
    <property type="protein sequence ID" value="CAG6748123.1"/>
    <property type="molecule type" value="Transcribed_RNA"/>
</dbReference>
<evidence type="ECO:0000313" key="1">
    <source>
        <dbReference type="EMBL" id="CAG6748123.1"/>
    </source>
</evidence>
<reference evidence="1" key="1">
    <citation type="submission" date="2021-05" db="EMBL/GenBank/DDBJ databases">
        <authorList>
            <person name="Alioto T."/>
            <person name="Alioto T."/>
            <person name="Gomez Garrido J."/>
        </authorList>
    </citation>
    <scope>NUCLEOTIDE SEQUENCE</scope>
</reference>
<name>A0A8D9EBT2_9HEMI</name>
<proteinExistence type="predicted"/>
<sequence>MPGDTELRAVNPFYRPLTLSSPDIGSLWTIPPIATHCPHETDWAPTTSKQWCQIIAPAGFRTRVSRVQDKYRLALFISPIGDNYLDLTKMFRNIKRSCFI</sequence>
<dbReference type="AlphaFoldDB" id="A0A8D9EBT2"/>